<organism evidence="1">
    <name type="scientific">uncultured Caudovirales phage</name>
    <dbReference type="NCBI Taxonomy" id="2100421"/>
    <lineage>
        <taxon>Viruses</taxon>
        <taxon>Duplodnaviria</taxon>
        <taxon>Heunggongvirae</taxon>
        <taxon>Uroviricota</taxon>
        <taxon>Caudoviricetes</taxon>
        <taxon>Peduoviridae</taxon>
        <taxon>Maltschvirus</taxon>
        <taxon>Maltschvirus maltsch</taxon>
    </lineage>
</organism>
<dbReference type="EMBL" id="LR796770">
    <property type="protein sequence ID" value="CAB4165086.1"/>
    <property type="molecule type" value="Genomic_DNA"/>
</dbReference>
<protein>
    <submittedName>
        <fullName evidence="1">Uncharacterized protein</fullName>
    </submittedName>
</protein>
<evidence type="ECO:0000313" key="1">
    <source>
        <dbReference type="EMBL" id="CAB4165086.1"/>
    </source>
</evidence>
<name>A0A6J5P564_9CAUD</name>
<gene>
    <name evidence="2" type="ORF">UFOVP1603_62</name>
    <name evidence="1" type="ORF">UFOVP833_25</name>
</gene>
<sequence length="100" mass="11020">MADLNPIIDMQTADTFGVSYSSRSVALNDMTWSVECFTDLADAVDFYGEQGLRAGALIAMQNGRVIGEIPTSQAGTMVADRRREREADSAHWSRFVRGML</sequence>
<dbReference type="EMBL" id="LR797475">
    <property type="protein sequence ID" value="CAB4218909.1"/>
    <property type="molecule type" value="Genomic_DNA"/>
</dbReference>
<proteinExistence type="predicted"/>
<evidence type="ECO:0000313" key="2">
    <source>
        <dbReference type="EMBL" id="CAB4218909.1"/>
    </source>
</evidence>
<accession>A0A6J5P564</accession>
<reference evidence="1" key="1">
    <citation type="submission" date="2020-04" db="EMBL/GenBank/DDBJ databases">
        <authorList>
            <person name="Chiriac C."/>
            <person name="Salcher M."/>
            <person name="Ghai R."/>
            <person name="Kavagutti S V."/>
        </authorList>
    </citation>
    <scope>NUCLEOTIDE SEQUENCE</scope>
</reference>